<dbReference type="KEGG" id="dao:Desac_0004"/>
<name>F2NGJ6_DESAR</name>
<proteinExistence type="predicted"/>
<organism evidence="1 2">
    <name type="scientific">Desulfobacca acetoxidans (strain ATCC 700848 / DSM 11109 / ASRB2)</name>
    <dbReference type="NCBI Taxonomy" id="880072"/>
    <lineage>
        <taxon>Bacteria</taxon>
        <taxon>Pseudomonadati</taxon>
        <taxon>Thermodesulfobacteriota</taxon>
        <taxon>Desulfobaccia</taxon>
        <taxon>Desulfobaccales</taxon>
        <taxon>Desulfobaccaceae</taxon>
        <taxon>Desulfobacca</taxon>
    </lineage>
</organism>
<accession>F2NGJ6</accession>
<reference evidence="2" key="2">
    <citation type="submission" date="2011-03" db="EMBL/GenBank/DDBJ databases">
        <title>The complete genome of Desulfobacca acetoxidans DSM 11109.</title>
        <authorList>
            <consortium name="US DOE Joint Genome Institute (JGI-PGF)"/>
            <person name="Lucas S."/>
            <person name="Copeland A."/>
            <person name="Lapidus A."/>
            <person name="Bruce D."/>
            <person name="Goodwin L."/>
            <person name="Pitluck S."/>
            <person name="Peters L."/>
            <person name="Kyrpides N."/>
            <person name="Mavromatis K."/>
            <person name="Ivanova N."/>
            <person name="Ovchinnikova G."/>
            <person name="Teshima H."/>
            <person name="Detter J.C."/>
            <person name="Han C."/>
            <person name="Land M."/>
            <person name="Hauser L."/>
            <person name="Markowitz V."/>
            <person name="Cheng J.-F."/>
            <person name="Hugenholtz P."/>
            <person name="Woyke T."/>
            <person name="Wu D."/>
            <person name="Spring S."/>
            <person name="Schueler E."/>
            <person name="Brambilla E."/>
            <person name="Klenk H.-P."/>
            <person name="Eisen J.A."/>
        </authorList>
    </citation>
    <scope>NUCLEOTIDE SEQUENCE [LARGE SCALE GENOMIC DNA]</scope>
    <source>
        <strain evidence="2">ATCC 700848 / DSM 11109 / ASRB2</strain>
    </source>
</reference>
<sequence>MIVRRIGNTGLASAVLVILLLFSLNLSPVAAQTENPNTETTTAAAQPAEDRPSVSLGVDFLSQYIWRGMALSRSSAVIQPSITVAYKGFSVNFWGNWDTSENAPFAVTPRTGSKWNETDFTVGYSRDLYNGERLKALTLNLGFIYYALDGVISPQGDSCEFYTGLSADVNWFKLAATYNREFMHYPGNWLTVGVNRVFDLPFLKSNLDIGNSYIFLFSDDAAAYPNPNNPEKAFSGPLVGQLYATWNIPVHKWVTVSPKVGFWYALGGDSTPLLNAFSWDTQHNHVYGGINVTVAF</sequence>
<dbReference type="EMBL" id="CP002629">
    <property type="protein sequence ID" value="AEB07903.1"/>
    <property type="molecule type" value="Genomic_DNA"/>
</dbReference>
<dbReference type="RefSeq" id="WP_013705018.1">
    <property type="nucleotide sequence ID" value="NC_015388.1"/>
</dbReference>
<reference evidence="1 2" key="1">
    <citation type="journal article" date="2011" name="Stand. Genomic Sci.">
        <title>Complete genome sequence of the acetate-degrading sulfate reducer Desulfobacca acetoxidans type strain (ASRB2).</title>
        <authorList>
            <person name="Goker M."/>
            <person name="Teshima H."/>
            <person name="Lapidus A."/>
            <person name="Nolan M."/>
            <person name="Lucas S."/>
            <person name="Hammon N."/>
            <person name="Deshpande S."/>
            <person name="Cheng J.F."/>
            <person name="Tapia R."/>
            <person name="Han C."/>
            <person name="Goodwin L."/>
            <person name="Pitluck S."/>
            <person name="Huntemann M."/>
            <person name="Liolios K."/>
            <person name="Ivanova N."/>
            <person name="Pagani I."/>
            <person name="Mavromatis K."/>
            <person name="Ovchinikova G."/>
            <person name="Pati A."/>
            <person name="Chen A."/>
            <person name="Palaniappan K."/>
            <person name="Land M."/>
            <person name="Hauser L."/>
            <person name="Brambilla E.M."/>
            <person name="Rohde M."/>
            <person name="Spring S."/>
            <person name="Detter J.C."/>
            <person name="Woyke T."/>
            <person name="Bristow J."/>
            <person name="Eisen J.A."/>
            <person name="Markowitz V."/>
            <person name="Hugenholtz P."/>
            <person name="Kyrpides N.C."/>
            <person name="Klenk H.P."/>
        </authorList>
    </citation>
    <scope>NUCLEOTIDE SEQUENCE [LARGE SCALE GENOMIC DNA]</scope>
    <source>
        <strain evidence="2">ATCC 700848 / DSM 11109 / ASRB2</strain>
    </source>
</reference>
<dbReference type="OrthoDB" id="9782545at2"/>
<dbReference type="Proteomes" id="UP000000483">
    <property type="component" value="Chromosome"/>
</dbReference>
<gene>
    <name evidence="1" type="ordered locus">Desac_0004</name>
</gene>
<evidence type="ECO:0000313" key="1">
    <source>
        <dbReference type="EMBL" id="AEB07903.1"/>
    </source>
</evidence>
<dbReference type="HOGENOM" id="CLU_088955_0_0_7"/>
<dbReference type="InterPro" id="IPR010239">
    <property type="entry name" value="CHP02001"/>
</dbReference>
<evidence type="ECO:0000313" key="2">
    <source>
        <dbReference type="Proteomes" id="UP000000483"/>
    </source>
</evidence>
<keyword evidence="2" id="KW-1185">Reference proteome</keyword>
<dbReference type="AlphaFoldDB" id="F2NGJ6"/>
<dbReference type="STRING" id="880072.Desac_0004"/>
<dbReference type="eggNOG" id="ENOG50326CK">
    <property type="taxonomic scope" value="Bacteria"/>
</dbReference>
<dbReference type="Pfam" id="PF09694">
    <property type="entry name" value="Gcw_chp"/>
    <property type="match status" value="1"/>
</dbReference>
<protein>
    <submittedName>
        <fullName evidence="1">Uncharacterized protein</fullName>
    </submittedName>
</protein>